<feature type="region of interest" description="Disordered" evidence="1">
    <location>
        <begin position="117"/>
        <end position="137"/>
    </location>
</feature>
<evidence type="ECO:0000256" key="1">
    <source>
        <dbReference type="SAM" id="MobiDB-lite"/>
    </source>
</evidence>
<dbReference type="InterPro" id="IPR052537">
    <property type="entry name" value="Extradiol_RC_dioxygenase"/>
</dbReference>
<name>A0AAU8AQM5_9RHOB</name>
<keyword evidence="2" id="KW-0614">Plasmid</keyword>
<evidence type="ECO:0000313" key="2">
    <source>
        <dbReference type="EMBL" id="XCC97294.1"/>
    </source>
</evidence>
<reference evidence="2" key="1">
    <citation type="submission" date="2023-02" db="EMBL/GenBank/DDBJ databases">
        <title>Description and genomic characterization of Salipiger bruguierae sp. nov., isolated from the sediment of mangrove plant Bruguiera sexangula.</title>
        <authorList>
            <person name="Long M."/>
        </authorList>
    </citation>
    <scope>NUCLEOTIDE SEQUENCE</scope>
    <source>
        <strain evidence="2">H15</strain>
        <plasmid evidence="2">unnamed2</plasmid>
    </source>
</reference>
<sequence>MPCSDIPGPHAVTSICGDPGYTLDFPAGCLGQRLVKKKVTFEGPDTHHLCYGDAVGTSNTLMTFFPFTHTGPVRAGPGMASAVASSAFEGWMDRRALAAVCAVQNLARRPCGRPRDRLGLDLSARRPALPVSHPGPR</sequence>
<dbReference type="AlphaFoldDB" id="A0AAU8AQM5"/>
<dbReference type="RefSeq" id="WP_353476185.1">
    <property type="nucleotide sequence ID" value="NZ_CP123387.1"/>
</dbReference>
<gene>
    <name evidence="2" type="ORF">PVT71_24840</name>
</gene>
<dbReference type="InterPro" id="IPR029068">
    <property type="entry name" value="Glyas_Bleomycin-R_OHBP_Dase"/>
</dbReference>
<protein>
    <submittedName>
        <fullName evidence="2">Uncharacterized protein</fullName>
    </submittedName>
</protein>
<dbReference type="PANTHER" id="PTHR36110:SF2">
    <property type="entry name" value="RING-CLEAVING DIOXYGENASE MHQE-RELATED"/>
    <property type="match status" value="1"/>
</dbReference>
<dbReference type="SUPFAM" id="SSF54593">
    <property type="entry name" value="Glyoxalase/Bleomycin resistance protein/Dihydroxybiphenyl dioxygenase"/>
    <property type="match status" value="1"/>
</dbReference>
<proteinExistence type="predicted"/>
<dbReference type="Gene3D" id="3.10.180.10">
    <property type="entry name" value="2,3-Dihydroxybiphenyl 1,2-Dioxygenase, domain 1"/>
    <property type="match status" value="2"/>
</dbReference>
<dbReference type="PANTHER" id="PTHR36110">
    <property type="entry name" value="RING-CLEAVING DIOXYGENASE MHQE-RELATED"/>
    <property type="match status" value="1"/>
</dbReference>
<accession>A0AAU8AQM5</accession>
<dbReference type="EMBL" id="CP123387">
    <property type="protein sequence ID" value="XCC97294.1"/>
    <property type="molecule type" value="Genomic_DNA"/>
</dbReference>
<organism evidence="2">
    <name type="scientific">Alloyangia sp. H15</name>
    <dbReference type="NCBI Taxonomy" id="3029062"/>
    <lineage>
        <taxon>Bacteria</taxon>
        <taxon>Pseudomonadati</taxon>
        <taxon>Pseudomonadota</taxon>
        <taxon>Alphaproteobacteria</taxon>
        <taxon>Rhodobacterales</taxon>
        <taxon>Roseobacteraceae</taxon>
        <taxon>Alloyangia</taxon>
    </lineage>
</organism>
<geneLocation type="plasmid" evidence="2">
    <name>unnamed2</name>
</geneLocation>